<dbReference type="PANTHER" id="PTHR43415">
    <property type="entry name" value="SPERMIDINE N(1)-ACETYLTRANSFERASE"/>
    <property type="match status" value="1"/>
</dbReference>
<evidence type="ECO:0000259" key="1">
    <source>
        <dbReference type="PROSITE" id="PS51186"/>
    </source>
</evidence>
<dbReference type="InterPro" id="IPR016181">
    <property type="entry name" value="Acyl_CoA_acyltransferase"/>
</dbReference>
<comment type="caution">
    <text evidence="2">The sequence shown here is derived from an EMBL/GenBank/DDBJ whole genome shotgun (WGS) entry which is preliminary data.</text>
</comment>
<sequence length="161" mass="18926">MYSLKLIKFTNEHTILIKKWESTNELCKYLSHTQPKYLRESNLEEEKHTLFFMIEFNKELVGATWLENITENDATLGIYIALTNCRRKGVGSGVIKILIDMAFKDIKLKKLYLHVREKNVNAIKCYEKCGFIISKEYPKSHFPDSSYQGMYQMTLTNQKLN</sequence>
<dbReference type="Pfam" id="PF00583">
    <property type="entry name" value="Acetyltransf_1"/>
    <property type="match status" value="1"/>
</dbReference>
<accession>A0A5N7J866</accession>
<dbReference type="GO" id="GO:0016747">
    <property type="term" value="F:acyltransferase activity, transferring groups other than amino-acyl groups"/>
    <property type="evidence" value="ECO:0007669"/>
    <property type="project" value="InterPro"/>
</dbReference>
<dbReference type="PANTHER" id="PTHR43415:SF3">
    <property type="entry name" value="GNAT-FAMILY ACETYLTRANSFERASE"/>
    <property type="match status" value="1"/>
</dbReference>
<dbReference type="RefSeq" id="WP_152754077.1">
    <property type="nucleotide sequence ID" value="NZ_SPSE01000052.1"/>
</dbReference>
<dbReference type="AlphaFoldDB" id="A0A5N7J866"/>
<evidence type="ECO:0000313" key="2">
    <source>
        <dbReference type="EMBL" id="MPQ64938.1"/>
    </source>
</evidence>
<gene>
    <name evidence="2" type="ORF">E4V82_23025</name>
</gene>
<feature type="domain" description="N-acetyltransferase" evidence="1">
    <location>
        <begin position="13"/>
        <end position="158"/>
    </location>
</feature>
<dbReference type="EMBL" id="SPSF01000060">
    <property type="protein sequence ID" value="MPQ64938.1"/>
    <property type="molecule type" value="Genomic_DNA"/>
</dbReference>
<dbReference type="CDD" id="cd04301">
    <property type="entry name" value="NAT_SF"/>
    <property type="match status" value="1"/>
</dbReference>
<dbReference type="PROSITE" id="PS51186">
    <property type="entry name" value="GNAT"/>
    <property type="match status" value="1"/>
</dbReference>
<reference evidence="2 3" key="1">
    <citation type="journal article" date="2019" name="Lett. Appl. Microbiol.">
        <title>A case of 'blown pack' spoilage of vacuum-packaged pork likely associated with Clostridium estertheticum in Canada.</title>
        <authorList>
            <person name="Zhang P."/>
            <person name="Ward P."/>
            <person name="McMullen L.M."/>
            <person name="Yang X."/>
        </authorList>
    </citation>
    <scope>NUCLEOTIDE SEQUENCE [LARGE SCALE GENOMIC DNA]</scope>
    <source>
        <strain evidence="2 3">MA19</strain>
    </source>
</reference>
<protein>
    <submittedName>
        <fullName evidence="2">GNAT family N-acetyltransferase</fullName>
    </submittedName>
</protein>
<dbReference type="InterPro" id="IPR000182">
    <property type="entry name" value="GNAT_dom"/>
</dbReference>
<dbReference type="Proteomes" id="UP000342249">
    <property type="component" value="Unassembled WGS sequence"/>
</dbReference>
<dbReference type="SUPFAM" id="SSF55729">
    <property type="entry name" value="Acyl-CoA N-acyltransferases (Nat)"/>
    <property type="match status" value="1"/>
</dbReference>
<dbReference type="Gene3D" id="3.40.630.30">
    <property type="match status" value="1"/>
</dbReference>
<organism evidence="2 3">
    <name type="scientific">Clostridium estertheticum</name>
    <dbReference type="NCBI Taxonomy" id="238834"/>
    <lineage>
        <taxon>Bacteria</taxon>
        <taxon>Bacillati</taxon>
        <taxon>Bacillota</taxon>
        <taxon>Clostridia</taxon>
        <taxon>Eubacteriales</taxon>
        <taxon>Clostridiaceae</taxon>
        <taxon>Clostridium</taxon>
    </lineage>
</organism>
<keyword evidence="2" id="KW-0808">Transferase</keyword>
<name>A0A5N7J866_9CLOT</name>
<evidence type="ECO:0000313" key="3">
    <source>
        <dbReference type="Proteomes" id="UP000342249"/>
    </source>
</evidence>
<proteinExistence type="predicted"/>